<dbReference type="AlphaFoldDB" id="A0A5C6BW64"/>
<evidence type="ECO:0000313" key="4">
    <source>
        <dbReference type="EMBL" id="TWU16513.1"/>
    </source>
</evidence>
<dbReference type="NCBIfam" id="TIGR02532">
    <property type="entry name" value="IV_pilin_GFxxxE"/>
    <property type="match status" value="1"/>
</dbReference>
<accession>A0A5C6BW64</accession>
<comment type="caution">
    <text evidence="4">The sequence shown here is derived from an EMBL/GenBank/DDBJ whole genome shotgun (WGS) entry which is preliminary data.</text>
</comment>
<gene>
    <name evidence="4" type="ORF">Poly21_37180</name>
</gene>
<dbReference type="Pfam" id="PF07963">
    <property type="entry name" value="N_methyl"/>
    <property type="match status" value="1"/>
</dbReference>
<feature type="region of interest" description="Disordered" evidence="1">
    <location>
        <begin position="355"/>
        <end position="387"/>
    </location>
</feature>
<proteinExistence type="predicted"/>
<dbReference type="PANTHER" id="PTHR30093">
    <property type="entry name" value="GENERAL SECRETION PATHWAY PROTEIN G"/>
    <property type="match status" value="1"/>
</dbReference>
<dbReference type="NCBIfam" id="TIGR04294">
    <property type="entry name" value="pre_pil_HX9DG"/>
    <property type="match status" value="1"/>
</dbReference>
<dbReference type="InterPro" id="IPR011453">
    <property type="entry name" value="DUF1559"/>
</dbReference>
<reference evidence="4 5" key="1">
    <citation type="journal article" date="2020" name="Antonie Van Leeuwenhoek">
        <title>Rhodopirellula heiligendammensis sp. nov., Rhodopirellula pilleata sp. nov., and Rhodopirellula solitaria sp. nov. isolated from natural or artificial marine surfaces in Northern Germany and California, USA, and emended description of the genus Rhodopirellula.</title>
        <authorList>
            <person name="Kallscheuer N."/>
            <person name="Wiegand S."/>
            <person name="Jogler M."/>
            <person name="Boedeker C."/>
            <person name="Peeters S.H."/>
            <person name="Rast P."/>
            <person name="Heuer A."/>
            <person name="Jetten M.S.M."/>
            <person name="Rohde M."/>
            <person name="Jogler C."/>
        </authorList>
    </citation>
    <scope>NUCLEOTIDE SEQUENCE [LARGE SCALE GENOMIC DNA]</scope>
    <source>
        <strain evidence="4 5">Poly21</strain>
    </source>
</reference>
<evidence type="ECO:0000256" key="2">
    <source>
        <dbReference type="SAM" id="Phobius"/>
    </source>
</evidence>
<dbReference type="Proteomes" id="UP000319908">
    <property type="component" value="Unassembled WGS sequence"/>
</dbReference>
<keyword evidence="2" id="KW-0472">Membrane</keyword>
<dbReference type="Pfam" id="PF07596">
    <property type="entry name" value="SBP_bac_10"/>
    <property type="match status" value="1"/>
</dbReference>
<dbReference type="Gene3D" id="3.30.700.10">
    <property type="entry name" value="Glycoprotein, Type 4 Pilin"/>
    <property type="match status" value="1"/>
</dbReference>
<evidence type="ECO:0000256" key="1">
    <source>
        <dbReference type="SAM" id="MobiDB-lite"/>
    </source>
</evidence>
<dbReference type="InterPro" id="IPR045584">
    <property type="entry name" value="Pilin-like"/>
</dbReference>
<evidence type="ECO:0000313" key="5">
    <source>
        <dbReference type="Proteomes" id="UP000319908"/>
    </source>
</evidence>
<dbReference type="InterPro" id="IPR012902">
    <property type="entry name" value="N_methyl_site"/>
</dbReference>
<feature type="domain" description="DUF1559" evidence="3">
    <location>
        <begin position="43"/>
        <end position="338"/>
    </location>
</feature>
<dbReference type="RefSeq" id="WP_146408144.1">
    <property type="nucleotide sequence ID" value="NZ_SJPU01000002.1"/>
</dbReference>
<organism evidence="4 5">
    <name type="scientific">Allorhodopirellula heiligendammensis</name>
    <dbReference type="NCBI Taxonomy" id="2714739"/>
    <lineage>
        <taxon>Bacteria</taxon>
        <taxon>Pseudomonadati</taxon>
        <taxon>Planctomycetota</taxon>
        <taxon>Planctomycetia</taxon>
        <taxon>Pirellulales</taxon>
        <taxon>Pirellulaceae</taxon>
        <taxon>Allorhodopirellula</taxon>
    </lineage>
</organism>
<protein>
    <recommendedName>
        <fullName evidence="3">DUF1559 domain-containing protein</fullName>
    </recommendedName>
</protein>
<keyword evidence="2" id="KW-0812">Transmembrane</keyword>
<feature type="transmembrane region" description="Helical" evidence="2">
    <location>
        <begin position="12"/>
        <end position="36"/>
    </location>
</feature>
<dbReference type="OrthoDB" id="241541at2"/>
<dbReference type="PANTHER" id="PTHR30093:SF2">
    <property type="entry name" value="TYPE II SECRETION SYSTEM PROTEIN H"/>
    <property type="match status" value="1"/>
</dbReference>
<keyword evidence="2" id="KW-1133">Transmembrane helix</keyword>
<sequence length="387" mass="41434">MSRCKWTDRRRLRYGFTLIELLVVVAAIAILIGLLMPSLRMSREPARRMSCSNNFKQLGLSMHNYHAAYNQLPPAMGGTGRFRHADSQAQHGLDNAGRLSGLVAMLPFFEEQALWEQIAAPQQNADVSYPAFGPAPTVPRYDPWATQVRSLRCPSDPAEKLPFGLTNYTFCIGDAARDLYHEKTSASGDSLPPRGVFAAASQRVTRFRDVVDGLTNTVAMMEIANNMDRLVSGQYAVGQPASFLAAPATGQELLDPQRPAFYQDSTALSAAGRGGRWADGAAGVALANTILPPNSISFAVGGEDAVDGIYSGGSYHQGGIHSLMADGAVKFIANSIEAGDATSAVRSAWYQSVEPTGDHTDRASPHGLWGALGSAAGQDQDQIGNFE</sequence>
<dbReference type="InterPro" id="IPR027558">
    <property type="entry name" value="Pre_pil_HX9DG_C"/>
</dbReference>
<keyword evidence="5" id="KW-1185">Reference proteome</keyword>
<name>A0A5C6BW64_9BACT</name>
<evidence type="ECO:0000259" key="3">
    <source>
        <dbReference type="Pfam" id="PF07596"/>
    </source>
</evidence>
<feature type="compositionally biased region" description="Polar residues" evidence="1">
    <location>
        <begin position="377"/>
        <end position="387"/>
    </location>
</feature>
<dbReference type="SUPFAM" id="SSF54523">
    <property type="entry name" value="Pili subunits"/>
    <property type="match status" value="1"/>
</dbReference>
<dbReference type="EMBL" id="SJPU01000002">
    <property type="protein sequence ID" value="TWU16513.1"/>
    <property type="molecule type" value="Genomic_DNA"/>
</dbReference>